<accession>A0A344TJW3</accession>
<keyword evidence="2" id="KW-1185">Reference proteome</keyword>
<evidence type="ECO:0000313" key="2">
    <source>
        <dbReference type="Proteomes" id="UP000251993"/>
    </source>
</evidence>
<dbReference type="Proteomes" id="UP000251993">
    <property type="component" value="Chromosome"/>
</dbReference>
<dbReference type="AlphaFoldDB" id="A0A344TJW3"/>
<organism evidence="1 2">
    <name type="scientific">Runella rosea</name>
    <dbReference type="NCBI Taxonomy" id="2259595"/>
    <lineage>
        <taxon>Bacteria</taxon>
        <taxon>Pseudomonadati</taxon>
        <taxon>Bacteroidota</taxon>
        <taxon>Cytophagia</taxon>
        <taxon>Cytophagales</taxon>
        <taxon>Spirosomataceae</taxon>
        <taxon>Runella</taxon>
    </lineage>
</organism>
<evidence type="ECO:0000313" key="1">
    <source>
        <dbReference type="EMBL" id="AXE18934.1"/>
    </source>
</evidence>
<proteinExistence type="predicted"/>
<reference evidence="1 2" key="1">
    <citation type="submission" date="2018-07" db="EMBL/GenBank/DDBJ databases">
        <title>Genome sequencing of Runella.</title>
        <authorList>
            <person name="Baek M.-G."/>
            <person name="Yi H."/>
        </authorList>
    </citation>
    <scope>NUCLEOTIDE SEQUENCE [LARGE SCALE GENOMIC DNA]</scope>
    <source>
        <strain evidence="1 2">HYN0085</strain>
    </source>
</reference>
<name>A0A344TJW3_9BACT</name>
<dbReference type="RefSeq" id="WP_114067715.1">
    <property type="nucleotide sequence ID" value="NZ_CP030850.1"/>
</dbReference>
<protein>
    <submittedName>
        <fullName evidence="1">Uncharacterized protein</fullName>
    </submittedName>
</protein>
<sequence>MNNPFFDIDPDDKVPESLKKALVSEIDTVRNTFEIVTLFVSYFFSAAEVMINPGKPDEDSK</sequence>
<dbReference type="KEGG" id="run:DR864_14835"/>
<gene>
    <name evidence="1" type="ORF">DR864_14835</name>
</gene>
<dbReference type="OrthoDB" id="965103at2"/>
<dbReference type="EMBL" id="CP030850">
    <property type="protein sequence ID" value="AXE18934.1"/>
    <property type="molecule type" value="Genomic_DNA"/>
</dbReference>